<keyword evidence="1" id="KW-0812">Transmembrane</keyword>
<feature type="transmembrane region" description="Helical" evidence="1">
    <location>
        <begin position="13"/>
        <end position="40"/>
    </location>
</feature>
<keyword evidence="1" id="KW-1133">Transmembrane helix</keyword>
<evidence type="ECO:0000256" key="1">
    <source>
        <dbReference type="SAM" id="Phobius"/>
    </source>
</evidence>
<organism evidence="2">
    <name type="scientific">Anguilla anguilla</name>
    <name type="common">European freshwater eel</name>
    <name type="synonym">Muraena anguilla</name>
    <dbReference type="NCBI Taxonomy" id="7936"/>
    <lineage>
        <taxon>Eukaryota</taxon>
        <taxon>Metazoa</taxon>
        <taxon>Chordata</taxon>
        <taxon>Craniata</taxon>
        <taxon>Vertebrata</taxon>
        <taxon>Euteleostomi</taxon>
        <taxon>Actinopterygii</taxon>
        <taxon>Neopterygii</taxon>
        <taxon>Teleostei</taxon>
        <taxon>Anguilliformes</taxon>
        <taxon>Anguillidae</taxon>
        <taxon>Anguilla</taxon>
    </lineage>
</organism>
<name>A0A0E9X1E3_ANGAN</name>
<accession>A0A0E9X1E3</accession>
<dbReference type="AlphaFoldDB" id="A0A0E9X1E3"/>
<proteinExistence type="predicted"/>
<sequence>MSLYQCYLYGFDVYVFFLFCFVLFFALLVFLFLFFLLFCLKFLLNAWPMNNYSTTAEYHQNYCTPSLNLRNLSGHIFEHLLMHLPQKICQV</sequence>
<evidence type="ECO:0000313" key="2">
    <source>
        <dbReference type="EMBL" id="JAH96251.1"/>
    </source>
</evidence>
<protein>
    <submittedName>
        <fullName evidence="2">Uncharacterized protein</fullName>
    </submittedName>
</protein>
<reference evidence="2" key="2">
    <citation type="journal article" date="2015" name="Fish Shellfish Immunol.">
        <title>Early steps in the European eel (Anguilla anguilla)-Vibrio vulnificus interaction in the gills: Role of the RtxA13 toxin.</title>
        <authorList>
            <person name="Callol A."/>
            <person name="Pajuelo D."/>
            <person name="Ebbesson L."/>
            <person name="Teles M."/>
            <person name="MacKenzie S."/>
            <person name="Amaro C."/>
        </authorList>
    </citation>
    <scope>NUCLEOTIDE SEQUENCE</scope>
</reference>
<dbReference type="EMBL" id="GBXM01012326">
    <property type="protein sequence ID" value="JAH96251.1"/>
    <property type="molecule type" value="Transcribed_RNA"/>
</dbReference>
<keyword evidence="1" id="KW-0472">Membrane</keyword>
<reference evidence="2" key="1">
    <citation type="submission" date="2014-11" db="EMBL/GenBank/DDBJ databases">
        <authorList>
            <person name="Amaro Gonzalez C."/>
        </authorList>
    </citation>
    <scope>NUCLEOTIDE SEQUENCE</scope>
</reference>